<evidence type="ECO:0000313" key="3">
    <source>
        <dbReference type="Proteomes" id="UP000019140"/>
    </source>
</evidence>
<comment type="caution">
    <text evidence="2">The sequence shown here is derived from an EMBL/GenBank/DDBJ whole genome shotgun (WGS) entry which is preliminary data.</text>
</comment>
<dbReference type="Proteomes" id="UP000019140">
    <property type="component" value="Unassembled WGS sequence"/>
</dbReference>
<organism evidence="2 3">
    <name type="scientific">Candidatus Entotheonella gemina</name>
    <dbReference type="NCBI Taxonomy" id="1429439"/>
    <lineage>
        <taxon>Bacteria</taxon>
        <taxon>Pseudomonadati</taxon>
        <taxon>Nitrospinota/Tectimicrobiota group</taxon>
        <taxon>Candidatus Tectimicrobiota</taxon>
        <taxon>Candidatus Entotheonellia</taxon>
        <taxon>Candidatus Entotheonellales</taxon>
        <taxon>Candidatus Entotheonellaceae</taxon>
        <taxon>Candidatus Entotheonella</taxon>
    </lineage>
</organism>
<dbReference type="SMART" id="SM00933">
    <property type="entry name" value="NurA"/>
    <property type="match status" value="1"/>
</dbReference>
<keyword evidence="3" id="KW-1185">Reference proteome</keyword>
<sequence length="395" mass="43703">PLRRLIEEVHMTADDTPFTDLPAALVEEALGHAKSAGNQLLSTFRRIVENRDAFRRALENKGLITHESTCGYPPAPTTCATDGSYSIERMLTADFAATAAVAVEGLTPPSETRFWHAPRHSAYVRVEKHHEKTETMLRAIMLGRELLLAIEAPHDLVMLDATLALPLICFHQAANGLKETTALQCNNEFRDHAHEYLTAYRTILESARTDKNVVALPKYSMRREIGNAVGWSGEYDDRGLLTILLQPGELTKPIQLEPPSSSWLWSGNFSPLGETLGGQTPKQFAATLVTLLGGVHVFYYKPHSWLPALRVEIVKSVANNPHRLGGVLQGLKHQCATDAMLEPYPLYLADRMVKSLARAMPAFRQVAAQHIAGQYEGDVGEVFFAMHGYRTESGV</sequence>
<protein>
    <submittedName>
        <fullName evidence="2">Nuclease</fullName>
    </submittedName>
</protein>
<dbReference type="InterPro" id="IPR018977">
    <property type="entry name" value="NurA_domain"/>
</dbReference>
<feature type="domain" description="NurA" evidence="1">
    <location>
        <begin position="76"/>
        <end position="355"/>
    </location>
</feature>
<evidence type="ECO:0000313" key="2">
    <source>
        <dbReference type="EMBL" id="ETX04250.1"/>
    </source>
</evidence>
<dbReference type="Pfam" id="PF09376">
    <property type="entry name" value="NurA"/>
    <property type="match status" value="1"/>
</dbReference>
<accession>W4M225</accession>
<evidence type="ECO:0000259" key="1">
    <source>
        <dbReference type="SMART" id="SM00933"/>
    </source>
</evidence>
<dbReference type="EMBL" id="AZHX01001264">
    <property type="protein sequence ID" value="ETX04250.1"/>
    <property type="molecule type" value="Genomic_DNA"/>
</dbReference>
<proteinExistence type="predicted"/>
<dbReference type="AlphaFoldDB" id="W4M225"/>
<name>W4M225_9BACT</name>
<feature type="non-terminal residue" evidence="2">
    <location>
        <position position="1"/>
    </location>
</feature>
<dbReference type="HOGENOM" id="CLU_697388_0_0_7"/>
<gene>
    <name evidence="2" type="ORF">ETSY2_29870</name>
</gene>
<dbReference type="PATRIC" id="fig|1429439.4.peg.5070"/>
<reference evidence="2 3" key="1">
    <citation type="journal article" date="2014" name="Nature">
        <title>An environmental bacterial taxon with a large and distinct metabolic repertoire.</title>
        <authorList>
            <person name="Wilson M.C."/>
            <person name="Mori T."/>
            <person name="Ruckert C."/>
            <person name="Uria A.R."/>
            <person name="Helf M.J."/>
            <person name="Takada K."/>
            <person name="Gernert C."/>
            <person name="Steffens U.A."/>
            <person name="Heycke N."/>
            <person name="Schmitt S."/>
            <person name="Rinke C."/>
            <person name="Helfrich E.J."/>
            <person name="Brachmann A.O."/>
            <person name="Gurgui C."/>
            <person name="Wakimoto T."/>
            <person name="Kracht M."/>
            <person name="Crusemann M."/>
            <person name="Hentschel U."/>
            <person name="Abe I."/>
            <person name="Matsunaga S."/>
            <person name="Kalinowski J."/>
            <person name="Takeyama H."/>
            <person name="Piel J."/>
        </authorList>
    </citation>
    <scope>NUCLEOTIDE SEQUENCE [LARGE SCALE GENOMIC DNA]</scope>
    <source>
        <strain evidence="3">TSY2</strain>
    </source>
</reference>